<dbReference type="EMBL" id="JACOPO010000008">
    <property type="protein sequence ID" value="MBC5723411.1"/>
    <property type="molecule type" value="Genomic_DNA"/>
</dbReference>
<dbReference type="GO" id="GO:0016831">
    <property type="term" value="F:carboxy-lyase activity"/>
    <property type="evidence" value="ECO:0007669"/>
    <property type="project" value="UniProtKB-KW"/>
</dbReference>
<keyword evidence="9" id="KW-1185">Reference proteome</keyword>
<comment type="caution">
    <text evidence="8">The sequence shown here is derived from an EMBL/GenBank/DDBJ whole genome shotgun (WGS) entry which is preliminary data.</text>
</comment>
<dbReference type="Pfam" id="PF01276">
    <property type="entry name" value="OKR_DC_1"/>
    <property type="match status" value="1"/>
</dbReference>
<evidence type="ECO:0000256" key="4">
    <source>
        <dbReference type="ARBA" id="ARBA00022898"/>
    </source>
</evidence>
<evidence type="ECO:0000313" key="9">
    <source>
        <dbReference type="Proteomes" id="UP000628736"/>
    </source>
</evidence>
<evidence type="ECO:0000259" key="6">
    <source>
        <dbReference type="Pfam" id="PF01276"/>
    </source>
</evidence>
<dbReference type="GO" id="GO:0008483">
    <property type="term" value="F:transaminase activity"/>
    <property type="evidence" value="ECO:0007669"/>
    <property type="project" value="UniProtKB-KW"/>
</dbReference>
<dbReference type="InterPro" id="IPR052357">
    <property type="entry name" value="Orn_Lys_Arg_decarboxylase-I"/>
</dbReference>
<dbReference type="InterPro" id="IPR000310">
    <property type="entry name" value="Orn/Lys/Arg_deCO2ase_major_dom"/>
</dbReference>
<dbReference type="Proteomes" id="UP000628736">
    <property type="component" value="Unassembled WGS sequence"/>
</dbReference>
<dbReference type="InterPro" id="IPR008286">
    <property type="entry name" value="Prn/Lys/Arg_de-COase_C"/>
</dbReference>
<dbReference type="PANTHER" id="PTHR43277:SF4">
    <property type="entry name" value="ARGININE DECARBOXYLASE"/>
    <property type="match status" value="1"/>
</dbReference>
<sequence length="439" mass="48158">MPTPLYDAVKKYADQEPFRFHMPGHKGGPVPLMAELKWMTPIDLTELPPTGNLYEGGEPFASAQALWAKEFGFEYCQFLTGGSTQGIHTGLALCCPPGSKVLVDRNCHRAVFNAMALLDLEPIYLERPWLGEESLIGPISPETVENMLCQCPKIKTVCITSPTYAGVLSDVGAISRLVHAHGGKLFVDGAHGAHLPFLGQAPFWEADGVVVSAHKTLPTLGQGALLFTNGMDPDRVRQLASVFGTSSPSYPIMASMDTAREWMVKWGHHDYRRTALRVAQLREQFPSLREKKLSLDPTRFVLSVQNGPAFTRALEKRGVYPEMEDGGHVVFICTPFDNSFSLSALERRLEELREQMGPCPPIPAPPLPEQAMSPRQALFAPSRVWPLEDCEGEVAACQIAPYPPGVPVVAPGEVISKKSLAYLKQIGYNIKSEVRIAAL</sequence>
<evidence type="ECO:0000256" key="3">
    <source>
        <dbReference type="ARBA" id="ARBA00022793"/>
    </source>
</evidence>
<evidence type="ECO:0000259" key="7">
    <source>
        <dbReference type="Pfam" id="PF03711"/>
    </source>
</evidence>
<reference evidence="8" key="1">
    <citation type="submission" date="2020-08" db="EMBL/GenBank/DDBJ databases">
        <title>Genome public.</title>
        <authorList>
            <person name="Liu C."/>
            <person name="Sun Q."/>
        </authorList>
    </citation>
    <scope>NUCLEOTIDE SEQUENCE</scope>
    <source>
        <strain evidence="8">NSJ-23</strain>
    </source>
</reference>
<comment type="similarity">
    <text evidence="2">Belongs to the Orn/Lys/Arg decarboxylase class-I family.</text>
</comment>
<feature type="domain" description="Orn/Lys/Arg decarboxylase C-terminal" evidence="7">
    <location>
        <begin position="367"/>
        <end position="426"/>
    </location>
</feature>
<gene>
    <name evidence="8" type="ORF">H8S11_11380</name>
</gene>
<dbReference type="Gene3D" id="3.40.640.10">
    <property type="entry name" value="Type I PLP-dependent aspartate aminotransferase-like (Major domain)"/>
    <property type="match status" value="1"/>
</dbReference>
<dbReference type="Gene3D" id="3.90.100.10">
    <property type="entry name" value="Orn/Lys/Arg decarboxylase, C-terminal domain"/>
    <property type="match status" value="1"/>
</dbReference>
<proteinExistence type="inferred from homology"/>
<dbReference type="InterPro" id="IPR015424">
    <property type="entry name" value="PyrdxlP-dep_Trfase"/>
</dbReference>
<dbReference type="InterPro" id="IPR015421">
    <property type="entry name" value="PyrdxlP-dep_Trfase_major"/>
</dbReference>
<keyword evidence="4" id="KW-0663">Pyridoxal phosphate</keyword>
<dbReference type="AlphaFoldDB" id="A0A8J6MDP3"/>
<organism evidence="8 9">
    <name type="scientific">Flintibacter hominis</name>
    <dbReference type="NCBI Taxonomy" id="2763048"/>
    <lineage>
        <taxon>Bacteria</taxon>
        <taxon>Bacillati</taxon>
        <taxon>Bacillota</taxon>
        <taxon>Clostridia</taxon>
        <taxon>Eubacteriales</taxon>
        <taxon>Flintibacter</taxon>
    </lineage>
</organism>
<keyword evidence="3" id="KW-0210">Decarboxylase</keyword>
<evidence type="ECO:0000256" key="2">
    <source>
        <dbReference type="ARBA" id="ARBA00010671"/>
    </source>
</evidence>
<name>A0A8J6MDP3_9FIRM</name>
<feature type="domain" description="Orn/Lys/Arg decarboxylases family 1 pyridoxal-P attachment site" evidence="6">
    <location>
        <begin position="3"/>
        <end position="289"/>
    </location>
</feature>
<keyword evidence="8" id="KW-0032">Aminotransferase</keyword>
<accession>A0A8J6MDP3</accession>
<evidence type="ECO:0000256" key="5">
    <source>
        <dbReference type="ARBA" id="ARBA00023239"/>
    </source>
</evidence>
<evidence type="ECO:0000313" key="8">
    <source>
        <dbReference type="EMBL" id="MBC5723411.1"/>
    </source>
</evidence>
<dbReference type="Pfam" id="PF03711">
    <property type="entry name" value="OKR_DC_1_C"/>
    <property type="match status" value="1"/>
</dbReference>
<dbReference type="RefSeq" id="WP_186853220.1">
    <property type="nucleotide sequence ID" value="NZ_JACOPO010000008.1"/>
</dbReference>
<dbReference type="PANTHER" id="PTHR43277">
    <property type="entry name" value="ARGININE DECARBOXYLASE"/>
    <property type="match status" value="1"/>
</dbReference>
<dbReference type="SUPFAM" id="SSF53383">
    <property type="entry name" value="PLP-dependent transferases"/>
    <property type="match status" value="1"/>
</dbReference>
<keyword evidence="5" id="KW-0456">Lyase</keyword>
<keyword evidence="8" id="KW-0808">Transferase</keyword>
<comment type="cofactor">
    <cofactor evidence="1">
        <name>pyridoxal 5'-phosphate</name>
        <dbReference type="ChEBI" id="CHEBI:597326"/>
    </cofactor>
</comment>
<protein>
    <submittedName>
        <fullName evidence="8">Aminotransferase class V-fold PLP-dependent enzyme</fullName>
    </submittedName>
</protein>
<evidence type="ECO:0000256" key="1">
    <source>
        <dbReference type="ARBA" id="ARBA00001933"/>
    </source>
</evidence>